<dbReference type="InterPro" id="IPR029039">
    <property type="entry name" value="Flavoprotein-like_sf"/>
</dbReference>
<evidence type="ECO:0000313" key="5">
    <source>
        <dbReference type="EMBL" id="BAQ17798.1"/>
    </source>
</evidence>
<name>A0A0A8K4C8_9HYPH</name>
<dbReference type="KEGG" id="mcg:GL4_2361"/>
<keyword evidence="2" id="KW-0285">Flavoprotein</keyword>
<dbReference type="PANTHER" id="PTHR38030:SF2">
    <property type="entry name" value="PROTOPORPHYRINOGEN IX DEHYDROGENASE [QUINONE]"/>
    <property type="match status" value="1"/>
</dbReference>
<keyword evidence="3" id="KW-0288">FMN</keyword>
<protein>
    <submittedName>
        <fullName evidence="5">Protoporphyrinogen IX oxidase, oxygen-independent, HemG</fullName>
    </submittedName>
</protein>
<dbReference type="HOGENOM" id="CLU_094839_0_0_5"/>
<dbReference type="GO" id="GO:0070819">
    <property type="term" value="F:menaquinone-dependent protoporphyrinogen oxidase activity"/>
    <property type="evidence" value="ECO:0007669"/>
    <property type="project" value="TreeGrafter"/>
</dbReference>
<dbReference type="AlphaFoldDB" id="A0A0A8K4C8"/>
<sequence length="177" mass="19615">MNVLIVYGTTEGQTRKVAEHVAKDVSDRGHAVEVLDAAESDANVDLNDFQAVVLAGSVHQEQHQKAVKNFATAHSEQLDSCPSAFISVSLSAALEETRPEAQRYVDQFVELTGWQPRMTLLLGGAVRFTEYDYFQEQVVKFIVMKRGLAAEDGGDREFTDWSALDAFVDEFLERAAS</sequence>
<dbReference type="InterPro" id="IPR008254">
    <property type="entry name" value="Flavodoxin/NO_synth"/>
</dbReference>
<evidence type="ECO:0000256" key="3">
    <source>
        <dbReference type="ARBA" id="ARBA00022643"/>
    </source>
</evidence>
<feature type="domain" description="Flavodoxin-like" evidence="4">
    <location>
        <begin position="3"/>
        <end position="172"/>
    </location>
</feature>
<dbReference type="Gene3D" id="3.40.50.360">
    <property type="match status" value="1"/>
</dbReference>
<dbReference type="SUPFAM" id="SSF52218">
    <property type="entry name" value="Flavoproteins"/>
    <property type="match status" value="1"/>
</dbReference>
<evidence type="ECO:0000256" key="1">
    <source>
        <dbReference type="ARBA" id="ARBA00001917"/>
    </source>
</evidence>
<evidence type="ECO:0000259" key="4">
    <source>
        <dbReference type="PROSITE" id="PS50902"/>
    </source>
</evidence>
<dbReference type="InterPro" id="IPR026816">
    <property type="entry name" value="Flavodoxin_dom"/>
</dbReference>
<dbReference type="Proteomes" id="UP000031643">
    <property type="component" value="Chromosome"/>
</dbReference>
<dbReference type="GO" id="GO:0006783">
    <property type="term" value="P:heme biosynthetic process"/>
    <property type="evidence" value="ECO:0007669"/>
    <property type="project" value="TreeGrafter"/>
</dbReference>
<reference evidence="5 6" key="1">
    <citation type="submission" date="2014-09" db="EMBL/GenBank/DDBJ databases">
        <title>Genome sequencing of Methyloceanibacter caenitepidi Gela4.</title>
        <authorList>
            <person name="Takeuchi M."/>
            <person name="Susumu S."/>
            <person name="Kamagata Y."/>
            <person name="Oshima K."/>
            <person name="Hattori M."/>
            <person name="Iwasaki W."/>
        </authorList>
    </citation>
    <scope>NUCLEOTIDE SEQUENCE [LARGE SCALE GENOMIC DNA]</scope>
    <source>
        <strain evidence="5 6">Gela4</strain>
    </source>
</reference>
<dbReference type="PANTHER" id="PTHR38030">
    <property type="entry name" value="PROTOPORPHYRINOGEN IX DEHYDROGENASE [MENAQUINONE]"/>
    <property type="match status" value="1"/>
</dbReference>
<dbReference type="OrthoDB" id="9795729at2"/>
<dbReference type="RefSeq" id="WP_052464415.1">
    <property type="nucleotide sequence ID" value="NZ_AP014648.1"/>
</dbReference>
<proteinExistence type="predicted"/>
<dbReference type="EMBL" id="AP014648">
    <property type="protein sequence ID" value="BAQ17798.1"/>
    <property type="molecule type" value="Genomic_DNA"/>
</dbReference>
<dbReference type="PROSITE" id="PS50902">
    <property type="entry name" value="FLAVODOXIN_LIKE"/>
    <property type="match status" value="1"/>
</dbReference>
<keyword evidence="6" id="KW-1185">Reference proteome</keyword>
<evidence type="ECO:0000313" key="6">
    <source>
        <dbReference type="Proteomes" id="UP000031643"/>
    </source>
</evidence>
<evidence type="ECO:0000256" key="2">
    <source>
        <dbReference type="ARBA" id="ARBA00022630"/>
    </source>
</evidence>
<comment type="cofactor">
    <cofactor evidence="1">
        <name>FMN</name>
        <dbReference type="ChEBI" id="CHEBI:58210"/>
    </cofactor>
</comment>
<gene>
    <name evidence="5" type="ORF">GL4_2361</name>
</gene>
<dbReference type="PROSITE" id="PS00201">
    <property type="entry name" value="FLAVODOXIN"/>
    <property type="match status" value="1"/>
</dbReference>
<accession>A0A0A8K4C8</accession>
<dbReference type="InterPro" id="IPR001226">
    <property type="entry name" value="Flavodoxin_CS"/>
</dbReference>
<organism evidence="5 6">
    <name type="scientific">Methyloceanibacter caenitepidi</name>
    <dbReference type="NCBI Taxonomy" id="1384459"/>
    <lineage>
        <taxon>Bacteria</taxon>
        <taxon>Pseudomonadati</taxon>
        <taxon>Pseudomonadota</taxon>
        <taxon>Alphaproteobacteria</taxon>
        <taxon>Hyphomicrobiales</taxon>
        <taxon>Hyphomicrobiaceae</taxon>
        <taxon>Methyloceanibacter</taxon>
    </lineage>
</organism>
<dbReference type="InterPro" id="IPR052200">
    <property type="entry name" value="Protoporphyrinogen_IX_DH"/>
</dbReference>
<dbReference type="GO" id="GO:0009055">
    <property type="term" value="F:electron transfer activity"/>
    <property type="evidence" value="ECO:0007669"/>
    <property type="project" value="InterPro"/>
</dbReference>
<dbReference type="Pfam" id="PF12724">
    <property type="entry name" value="Flavodoxin_5"/>
    <property type="match status" value="1"/>
</dbReference>
<dbReference type="GO" id="GO:0010181">
    <property type="term" value="F:FMN binding"/>
    <property type="evidence" value="ECO:0007669"/>
    <property type="project" value="InterPro"/>
</dbReference>
<dbReference type="STRING" id="1384459.GL4_2361"/>